<dbReference type="Gene3D" id="3.90.190.10">
    <property type="entry name" value="Protein tyrosine phosphatase superfamily"/>
    <property type="match status" value="1"/>
</dbReference>
<keyword evidence="1" id="KW-0472">Membrane</keyword>
<feature type="transmembrane region" description="Helical" evidence="1">
    <location>
        <begin position="23"/>
        <end position="40"/>
    </location>
</feature>
<dbReference type="InterPro" id="IPR029021">
    <property type="entry name" value="Prot-tyrosine_phosphatase-like"/>
</dbReference>
<gene>
    <name evidence="2" type="ORF">ACFQE5_05105</name>
</gene>
<dbReference type="Proteomes" id="UP001596302">
    <property type="component" value="Unassembled WGS sequence"/>
</dbReference>
<evidence type="ECO:0000313" key="3">
    <source>
        <dbReference type="Proteomes" id="UP001596302"/>
    </source>
</evidence>
<evidence type="ECO:0000313" key="2">
    <source>
        <dbReference type="EMBL" id="MFC5993593.1"/>
    </source>
</evidence>
<protein>
    <recommendedName>
        <fullName evidence="4">Protein tyrosine phosphatase</fullName>
    </recommendedName>
</protein>
<dbReference type="RefSeq" id="WP_379583346.1">
    <property type="nucleotide sequence ID" value="NZ_JBHSQW010000010.1"/>
</dbReference>
<accession>A0ABW1IYQ0</accession>
<sequence length="214" mass="21550">MIDAPLPDTPALGTTAPLGRRRVLARAAVLVGLLVVAMVVRATGVLHPDPGADGLPPLPGAAHVLPGLLRAGAPTETDLVLLRDTFDVRGVVVIGSASVEEQAVVPALGMRLLQLEVAEGAAPSAEQVRRLDEFVRSVRAAGPGVVFMHDESGTGPVVATAAMVQLVAGRPLSEVLAGLSAAEKEGLSAAQNQALQDIAGAAVAPKGSAPSTGR</sequence>
<name>A0ABW1IYQ0_9PSEU</name>
<keyword evidence="3" id="KW-1185">Reference proteome</keyword>
<organism evidence="2 3">
    <name type="scientific">Pseudonocardia hispaniensis</name>
    <dbReference type="NCBI Taxonomy" id="904933"/>
    <lineage>
        <taxon>Bacteria</taxon>
        <taxon>Bacillati</taxon>
        <taxon>Actinomycetota</taxon>
        <taxon>Actinomycetes</taxon>
        <taxon>Pseudonocardiales</taxon>
        <taxon>Pseudonocardiaceae</taxon>
        <taxon>Pseudonocardia</taxon>
    </lineage>
</organism>
<proteinExistence type="predicted"/>
<keyword evidence="1" id="KW-0812">Transmembrane</keyword>
<dbReference type="SUPFAM" id="SSF52799">
    <property type="entry name" value="(Phosphotyrosine protein) phosphatases II"/>
    <property type="match status" value="1"/>
</dbReference>
<evidence type="ECO:0000256" key="1">
    <source>
        <dbReference type="SAM" id="Phobius"/>
    </source>
</evidence>
<keyword evidence="1" id="KW-1133">Transmembrane helix</keyword>
<reference evidence="3" key="1">
    <citation type="journal article" date="2019" name="Int. J. Syst. Evol. Microbiol.">
        <title>The Global Catalogue of Microorganisms (GCM) 10K type strain sequencing project: providing services to taxonomists for standard genome sequencing and annotation.</title>
        <authorList>
            <consortium name="The Broad Institute Genomics Platform"/>
            <consortium name="The Broad Institute Genome Sequencing Center for Infectious Disease"/>
            <person name="Wu L."/>
            <person name="Ma J."/>
        </authorList>
    </citation>
    <scope>NUCLEOTIDE SEQUENCE [LARGE SCALE GENOMIC DNA]</scope>
    <source>
        <strain evidence="3">CCM 8391</strain>
    </source>
</reference>
<dbReference type="EMBL" id="JBHSQW010000010">
    <property type="protein sequence ID" value="MFC5993593.1"/>
    <property type="molecule type" value="Genomic_DNA"/>
</dbReference>
<evidence type="ECO:0008006" key="4">
    <source>
        <dbReference type="Google" id="ProtNLM"/>
    </source>
</evidence>
<comment type="caution">
    <text evidence="2">The sequence shown here is derived from an EMBL/GenBank/DDBJ whole genome shotgun (WGS) entry which is preliminary data.</text>
</comment>